<comment type="caution">
    <text evidence="1">The sequence shown here is derived from an EMBL/GenBank/DDBJ whole genome shotgun (WGS) entry which is preliminary data.</text>
</comment>
<protein>
    <submittedName>
        <fullName evidence="1">Uncharacterized protein</fullName>
    </submittedName>
</protein>
<dbReference type="Proteomes" id="UP001057402">
    <property type="component" value="Chromosome 4"/>
</dbReference>
<accession>A0ACB9RH78</accession>
<sequence>MDSSHPPLKLLVLFLGLSYALSSAVSSLPISRRIKEEAMGVTRPFSASASATMDGAEFVDIGGGEGEGWIEVEGEEEEEGRRTEMEMKNDYPEPGPNPHHYPPPNPSKSTP</sequence>
<gene>
    <name evidence="1" type="ORF">MLD38_015884</name>
</gene>
<reference evidence="2" key="1">
    <citation type="journal article" date="2023" name="Front. Plant Sci.">
        <title>Chromosomal-level genome assembly of Melastoma candidum provides insights into trichome evolution.</title>
        <authorList>
            <person name="Zhong Y."/>
            <person name="Wu W."/>
            <person name="Sun C."/>
            <person name="Zou P."/>
            <person name="Liu Y."/>
            <person name="Dai S."/>
            <person name="Zhou R."/>
        </authorList>
    </citation>
    <scope>NUCLEOTIDE SEQUENCE [LARGE SCALE GENOMIC DNA]</scope>
</reference>
<proteinExistence type="predicted"/>
<evidence type="ECO:0000313" key="2">
    <source>
        <dbReference type="Proteomes" id="UP001057402"/>
    </source>
</evidence>
<organism evidence="1 2">
    <name type="scientific">Melastoma candidum</name>
    <dbReference type="NCBI Taxonomy" id="119954"/>
    <lineage>
        <taxon>Eukaryota</taxon>
        <taxon>Viridiplantae</taxon>
        <taxon>Streptophyta</taxon>
        <taxon>Embryophyta</taxon>
        <taxon>Tracheophyta</taxon>
        <taxon>Spermatophyta</taxon>
        <taxon>Magnoliopsida</taxon>
        <taxon>eudicotyledons</taxon>
        <taxon>Gunneridae</taxon>
        <taxon>Pentapetalae</taxon>
        <taxon>rosids</taxon>
        <taxon>malvids</taxon>
        <taxon>Myrtales</taxon>
        <taxon>Melastomataceae</taxon>
        <taxon>Melastomatoideae</taxon>
        <taxon>Melastomateae</taxon>
        <taxon>Melastoma</taxon>
    </lineage>
</organism>
<name>A0ACB9RH78_9MYRT</name>
<keyword evidence="2" id="KW-1185">Reference proteome</keyword>
<dbReference type="EMBL" id="CM042883">
    <property type="protein sequence ID" value="KAI4378402.1"/>
    <property type="molecule type" value="Genomic_DNA"/>
</dbReference>
<evidence type="ECO:0000313" key="1">
    <source>
        <dbReference type="EMBL" id="KAI4378402.1"/>
    </source>
</evidence>